<dbReference type="SUPFAM" id="SSF56801">
    <property type="entry name" value="Acetyl-CoA synthetase-like"/>
    <property type="match status" value="1"/>
</dbReference>
<dbReference type="InterPro" id="IPR045851">
    <property type="entry name" value="AMP-bd_C_sf"/>
</dbReference>
<feature type="domain" description="AMP-dependent synthetase/ligase" evidence="1">
    <location>
        <begin position="16"/>
        <end position="373"/>
    </location>
</feature>
<dbReference type="Gene3D" id="3.40.50.12780">
    <property type="entry name" value="N-terminal domain of ligase-like"/>
    <property type="match status" value="1"/>
</dbReference>
<dbReference type="EMBL" id="CP018076">
    <property type="protein sequence ID" value="APE42392.1"/>
    <property type="molecule type" value="Genomic_DNA"/>
</dbReference>
<dbReference type="OrthoDB" id="9803968at2"/>
<dbReference type="PANTHER" id="PTHR43767">
    <property type="entry name" value="LONG-CHAIN-FATTY-ACID--COA LIGASE"/>
    <property type="match status" value="1"/>
</dbReference>
<organism evidence="3 4">
    <name type="scientific">Sulfitobacter alexandrii</name>
    <dbReference type="NCBI Taxonomy" id="1917485"/>
    <lineage>
        <taxon>Bacteria</taxon>
        <taxon>Pseudomonadati</taxon>
        <taxon>Pseudomonadota</taxon>
        <taxon>Alphaproteobacteria</taxon>
        <taxon>Rhodobacterales</taxon>
        <taxon>Roseobacteraceae</taxon>
        <taxon>Sulfitobacter</taxon>
    </lineage>
</organism>
<accession>A0A1J0WDY2</accession>
<dbReference type="InterPro" id="IPR025110">
    <property type="entry name" value="AMP-bd_C"/>
</dbReference>
<dbReference type="Pfam" id="PF00501">
    <property type="entry name" value="AMP-binding"/>
    <property type="match status" value="1"/>
</dbReference>
<sequence length="518" mass="56511">MTDMLDDPQVYLPDLFATHARHYPRKTAIVCGDDTRTWGDFSANVNRVAHHLIDQGVGKGDMVAVMMGNAIETLEAIFGVVRAGACVVPLSGLLTSDQLGGLLSDSGAVVAIVSDAFRDRVEPLRAGSGAVRHWISHGFSGDGWYPLADVLQGDRTGAPDVRHALTDPFNLIYSSGTTGLPKGILQTHRARLHWAFSNAVEMGFGASSRALVTTPLYSNGTWLMMLPILFAGGTLHVMPGFDAAGFLDIVERERITHTFMVPAQYIMVLDQPALDKADLSSLQTVLSAGSPLRRNTKREVMDRISPGLYELYGYSEGFASILRPHQHDEKFDTVGTPVIGFEVCILDDEGNEMPTGEAGEIAGYGAGIMSRYHGRAEQTAELIWRDARGRTFIRSGDIGMLDEDGFLKILDRKKDMIISGGFNVFPSDVEAIVGQHPEVKDVTVIGVPHDKWGESCLALVIPHDANADSDAILAWCNERLAKTQRLVGVELREDFPRNALGKVIKKELRAPYWEGVDA</sequence>
<evidence type="ECO:0000259" key="2">
    <source>
        <dbReference type="Pfam" id="PF13193"/>
    </source>
</evidence>
<evidence type="ECO:0000313" key="4">
    <source>
        <dbReference type="Proteomes" id="UP000181897"/>
    </source>
</evidence>
<keyword evidence="4" id="KW-1185">Reference proteome</keyword>
<dbReference type="PANTHER" id="PTHR43767:SF7">
    <property type="entry name" value="MEDIUM_LONG-CHAIN-FATTY-ACID--COA LIGASE FADD8"/>
    <property type="match status" value="1"/>
</dbReference>
<evidence type="ECO:0000259" key="1">
    <source>
        <dbReference type="Pfam" id="PF00501"/>
    </source>
</evidence>
<dbReference type="InterPro" id="IPR042099">
    <property type="entry name" value="ANL_N_sf"/>
</dbReference>
<dbReference type="InterPro" id="IPR020845">
    <property type="entry name" value="AMP-binding_CS"/>
</dbReference>
<evidence type="ECO:0000313" key="3">
    <source>
        <dbReference type="EMBL" id="APE42392.1"/>
    </source>
</evidence>
<dbReference type="Pfam" id="PF13193">
    <property type="entry name" value="AMP-binding_C"/>
    <property type="match status" value="1"/>
</dbReference>
<dbReference type="KEGG" id="suam:BOO69_02405"/>
<dbReference type="AlphaFoldDB" id="A0A1J0WDY2"/>
<evidence type="ECO:0008006" key="5">
    <source>
        <dbReference type="Google" id="ProtNLM"/>
    </source>
</evidence>
<dbReference type="GO" id="GO:0016877">
    <property type="term" value="F:ligase activity, forming carbon-sulfur bonds"/>
    <property type="evidence" value="ECO:0007669"/>
    <property type="project" value="UniProtKB-ARBA"/>
</dbReference>
<gene>
    <name evidence="3" type="ORF">BOO69_02405</name>
</gene>
<feature type="domain" description="AMP-binding enzyme C-terminal" evidence="2">
    <location>
        <begin position="429"/>
        <end position="502"/>
    </location>
</feature>
<reference evidence="3 4" key="1">
    <citation type="submission" date="2016-11" db="EMBL/GenBank/DDBJ databases">
        <title>Complete genome sequence of Sulfitobacter sp. AM1-D1, a toxic bacteria associated with marine dinoflagellate Alexandrium minutum in East China Sea.</title>
        <authorList>
            <person name="Yang Q."/>
            <person name="Zhang X."/>
            <person name="Tian X."/>
        </authorList>
    </citation>
    <scope>NUCLEOTIDE SEQUENCE [LARGE SCALE GENOMIC DNA]</scope>
    <source>
        <strain evidence="3 4">AM1-D1</strain>
    </source>
</reference>
<dbReference type="InterPro" id="IPR050237">
    <property type="entry name" value="ATP-dep_AMP-bd_enzyme"/>
</dbReference>
<dbReference type="STRING" id="1917485.BOO69_02405"/>
<dbReference type="InterPro" id="IPR000873">
    <property type="entry name" value="AMP-dep_synth/lig_dom"/>
</dbReference>
<proteinExistence type="predicted"/>
<dbReference type="Gene3D" id="3.30.300.30">
    <property type="match status" value="1"/>
</dbReference>
<dbReference type="PROSITE" id="PS00455">
    <property type="entry name" value="AMP_BINDING"/>
    <property type="match status" value="1"/>
</dbReference>
<dbReference type="Proteomes" id="UP000181897">
    <property type="component" value="Chromosome"/>
</dbReference>
<dbReference type="RefSeq" id="WP_071969973.1">
    <property type="nucleotide sequence ID" value="NZ_CP018076.1"/>
</dbReference>
<name>A0A1J0WDY2_9RHOB</name>
<protein>
    <recommendedName>
        <fullName evidence="5">AMP-dependent synthetase</fullName>
    </recommendedName>
</protein>